<dbReference type="InterPro" id="IPR023198">
    <property type="entry name" value="PGP-like_dom2"/>
</dbReference>
<reference evidence="1" key="1">
    <citation type="submission" date="2024-05" db="EMBL/GenBank/DDBJ databases">
        <authorList>
            <person name="Kim S."/>
            <person name="Heo J."/>
            <person name="Choi H."/>
            <person name="Choi Y."/>
            <person name="Kwon S.-W."/>
            <person name="Kim Y."/>
        </authorList>
    </citation>
    <scope>NUCLEOTIDE SEQUENCE</scope>
    <source>
        <strain evidence="1">KACC 23699</strain>
    </source>
</reference>
<dbReference type="PANTHER" id="PTHR43434">
    <property type="entry name" value="PHOSPHOGLYCOLATE PHOSPHATASE"/>
    <property type="match status" value="1"/>
</dbReference>
<dbReference type="PRINTS" id="PR00413">
    <property type="entry name" value="HADHALOGNASE"/>
</dbReference>
<dbReference type="Pfam" id="PF13419">
    <property type="entry name" value="HAD_2"/>
    <property type="match status" value="1"/>
</dbReference>
<name>A0AAU7JXB6_9MICO</name>
<sequence length="224" mass="23837">MSDSLTRAMGVVFDLDGTLVDSTYVHTVCWWEALGQFGHARPMAALHHALGMDAGRMLDHVLGETHDPTQDEAIIAAHDALFATWHERLHPFPAARALLNWCRDAGLTVALATSGGKRNLWAMLDVLDHPDFDIVVTGDDVEGAAPGRGLLDTVLSRADLEADSMLVVGDSIWDMHAAARLGSPALGVATGGTSAHELQQAGAELTYADLGALNRALQDARKSA</sequence>
<dbReference type="SUPFAM" id="SSF56784">
    <property type="entry name" value="HAD-like"/>
    <property type="match status" value="1"/>
</dbReference>
<accession>A0AAU7JXB6</accession>
<organism evidence="1">
    <name type="scientific">Pedococcus sp. KACC 23699</name>
    <dbReference type="NCBI Taxonomy" id="3149228"/>
    <lineage>
        <taxon>Bacteria</taxon>
        <taxon>Bacillati</taxon>
        <taxon>Actinomycetota</taxon>
        <taxon>Actinomycetes</taxon>
        <taxon>Micrococcales</taxon>
        <taxon>Intrasporangiaceae</taxon>
        <taxon>Pedococcus</taxon>
    </lineage>
</organism>
<dbReference type="GO" id="GO:0006281">
    <property type="term" value="P:DNA repair"/>
    <property type="evidence" value="ECO:0007669"/>
    <property type="project" value="TreeGrafter"/>
</dbReference>
<gene>
    <name evidence="1" type="ORF">ABEG17_06085</name>
</gene>
<dbReference type="InterPro" id="IPR036412">
    <property type="entry name" value="HAD-like_sf"/>
</dbReference>
<dbReference type="InterPro" id="IPR041492">
    <property type="entry name" value="HAD_2"/>
</dbReference>
<proteinExistence type="predicted"/>
<dbReference type="EC" id="3.-.-.-" evidence="1"/>
<dbReference type="InterPro" id="IPR023214">
    <property type="entry name" value="HAD_sf"/>
</dbReference>
<keyword evidence="1" id="KW-0378">Hydrolase</keyword>
<dbReference type="EMBL" id="CP157483">
    <property type="protein sequence ID" value="XBO44905.1"/>
    <property type="molecule type" value="Genomic_DNA"/>
</dbReference>
<dbReference type="Gene3D" id="3.40.50.1000">
    <property type="entry name" value="HAD superfamily/HAD-like"/>
    <property type="match status" value="1"/>
</dbReference>
<dbReference type="InterPro" id="IPR050155">
    <property type="entry name" value="HAD-like_hydrolase_sf"/>
</dbReference>
<dbReference type="PANTHER" id="PTHR43434:SF16">
    <property type="entry name" value="BLL8046 PROTEIN"/>
    <property type="match status" value="1"/>
</dbReference>
<dbReference type="AlphaFoldDB" id="A0AAU7JXB6"/>
<dbReference type="GO" id="GO:0005829">
    <property type="term" value="C:cytosol"/>
    <property type="evidence" value="ECO:0007669"/>
    <property type="project" value="TreeGrafter"/>
</dbReference>
<dbReference type="GO" id="GO:0008967">
    <property type="term" value="F:phosphoglycolate phosphatase activity"/>
    <property type="evidence" value="ECO:0007669"/>
    <property type="project" value="TreeGrafter"/>
</dbReference>
<dbReference type="RefSeq" id="WP_406832391.1">
    <property type="nucleotide sequence ID" value="NZ_CP157483.1"/>
</dbReference>
<protein>
    <submittedName>
        <fullName evidence="1">HAD family hydrolase</fullName>
        <ecNumber evidence="1">3.-.-.-</ecNumber>
    </submittedName>
</protein>
<dbReference type="InterPro" id="IPR006439">
    <property type="entry name" value="HAD-SF_hydro_IA"/>
</dbReference>
<dbReference type="Gene3D" id="1.10.150.240">
    <property type="entry name" value="Putative phosphatase, domain 2"/>
    <property type="match status" value="1"/>
</dbReference>
<evidence type="ECO:0000313" key="1">
    <source>
        <dbReference type="EMBL" id="XBO44905.1"/>
    </source>
</evidence>